<dbReference type="EMBL" id="KL197715">
    <property type="protein sequence ID" value="KDQ59596.1"/>
    <property type="molecule type" value="Genomic_DNA"/>
</dbReference>
<reference evidence="2" key="1">
    <citation type="journal article" date="2014" name="Proc. Natl. Acad. Sci. U.S.A.">
        <title>Extensive sampling of basidiomycete genomes demonstrates inadequacy of the white-rot/brown-rot paradigm for wood decay fungi.</title>
        <authorList>
            <person name="Riley R."/>
            <person name="Salamov A.A."/>
            <person name="Brown D.W."/>
            <person name="Nagy L.G."/>
            <person name="Floudas D."/>
            <person name="Held B.W."/>
            <person name="Levasseur A."/>
            <person name="Lombard V."/>
            <person name="Morin E."/>
            <person name="Otillar R."/>
            <person name="Lindquist E.A."/>
            <person name="Sun H."/>
            <person name="LaButti K.M."/>
            <person name="Schmutz J."/>
            <person name="Jabbour D."/>
            <person name="Luo H."/>
            <person name="Baker S.E."/>
            <person name="Pisabarro A.G."/>
            <person name="Walton J.D."/>
            <person name="Blanchette R.A."/>
            <person name="Henrissat B."/>
            <person name="Martin F."/>
            <person name="Cullen D."/>
            <person name="Hibbett D.S."/>
            <person name="Grigoriev I.V."/>
        </authorList>
    </citation>
    <scope>NUCLEOTIDE SEQUENCE [LARGE SCALE GENOMIC DNA]</scope>
    <source>
        <strain evidence="2">MUCL 33604</strain>
    </source>
</reference>
<gene>
    <name evidence="1" type="ORF">JAAARDRAFT_626253</name>
</gene>
<sequence>MEASDCSVTGSCPVWCNDISVHQLSKAGEMIAVNESKICETWPSSVPTEDGRCVHVPCPAEACRCVLTTDTGKGRERLPGNVVKLREAFLGASISPENKERQNRYKARVLWNNTPAKPRGQIHGTACYCLLHLFSFKGQPEGRDGRRRTLPFLHNFRLPLLGRFS</sequence>
<dbReference type="HOGENOM" id="CLU_1611013_0_0_1"/>
<evidence type="ECO:0000313" key="2">
    <source>
        <dbReference type="Proteomes" id="UP000027265"/>
    </source>
</evidence>
<proteinExistence type="predicted"/>
<dbReference type="Proteomes" id="UP000027265">
    <property type="component" value="Unassembled WGS sequence"/>
</dbReference>
<dbReference type="InParanoid" id="A0A067QAH8"/>
<organism evidence="1 2">
    <name type="scientific">Jaapia argillacea MUCL 33604</name>
    <dbReference type="NCBI Taxonomy" id="933084"/>
    <lineage>
        <taxon>Eukaryota</taxon>
        <taxon>Fungi</taxon>
        <taxon>Dikarya</taxon>
        <taxon>Basidiomycota</taxon>
        <taxon>Agaricomycotina</taxon>
        <taxon>Agaricomycetes</taxon>
        <taxon>Agaricomycetidae</taxon>
        <taxon>Jaapiales</taxon>
        <taxon>Jaapiaceae</taxon>
        <taxon>Jaapia</taxon>
    </lineage>
</organism>
<protein>
    <submittedName>
        <fullName evidence="1">Uncharacterized protein</fullName>
    </submittedName>
</protein>
<name>A0A067QAH8_9AGAM</name>
<dbReference type="AlphaFoldDB" id="A0A067QAH8"/>
<keyword evidence="2" id="KW-1185">Reference proteome</keyword>
<accession>A0A067QAH8</accession>
<evidence type="ECO:0000313" key="1">
    <source>
        <dbReference type="EMBL" id="KDQ59596.1"/>
    </source>
</evidence>